<feature type="transmembrane region" description="Helical" evidence="6">
    <location>
        <begin position="21"/>
        <end position="41"/>
    </location>
</feature>
<sequence>MTGDTPPVRGGAISRQTLGMLLGFVGVTIFGGTLPATRIAVAGLDPFFITVARAAASGLLSAALLLILRRRMPNRRQLHTMLACIVTIVFGFPGLMALAMQTVPAAHGGVVLGILPLTMTAAASLILGERPSLHFWLLAALGTIVVVLFALRDSGGELAIGDVYLFLAAISTSIGYVFSADLSRQMPGWEVISWVLALALPLTLPLTVWLWPQDPTAVPMSAWLGLGYVAVFSMFIGFFAWNAGLAMGDVSRVSQVLLLQTFVTLGIAAWINGEHVPLSTVLVAGLVVAIVAAGRNARIGVKPRKADRAPL</sequence>
<dbReference type="AlphaFoldDB" id="B6JDE7"/>
<dbReference type="KEGG" id="oca:OCAR_4716"/>
<gene>
    <name evidence="8" type="ordered locus">OCA5_c32330</name>
</gene>
<keyword evidence="4 6" id="KW-1133">Transmembrane helix</keyword>
<comment type="similarity">
    <text evidence="2">Belongs to the EamA transporter family.</text>
</comment>
<feature type="domain" description="EamA" evidence="7">
    <location>
        <begin position="18"/>
        <end position="149"/>
    </location>
</feature>
<feature type="transmembrane region" description="Helical" evidence="6">
    <location>
        <begin position="163"/>
        <end position="179"/>
    </location>
</feature>
<evidence type="ECO:0000256" key="1">
    <source>
        <dbReference type="ARBA" id="ARBA00004141"/>
    </source>
</evidence>
<dbReference type="PANTHER" id="PTHR32322:SF2">
    <property type="entry name" value="EAMA DOMAIN-CONTAINING PROTEIN"/>
    <property type="match status" value="1"/>
</dbReference>
<organism evidence="8 9">
    <name type="scientific">Afipia carboxidovorans (strain ATCC 49405 / DSM 1227 / KCTC 32145 / OM5)</name>
    <name type="common">Oligotropha carboxidovorans</name>
    <dbReference type="NCBI Taxonomy" id="504832"/>
    <lineage>
        <taxon>Bacteria</taxon>
        <taxon>Pseudomonadati</taxon>
        <taxon>Pseudomonadota</taxon>
        <taxon>Alphaproteobacteria</taxon>
        <taxon>Hyphomicrobiales</taxon>
        <taxon>Nitrobacteraceae</taxon>
        <taxon>Afipia</taxon>
    </lineage>
</organism>
<dbReference type="eggNOG" id="COG0697">
    <property type="taxonomic scope" value="Bacteria"/>
</dbReference>
<evidence type="ECO:0000313" key="9">
    <source>
        <dbReference type="Proteomes" id="UP000007730"/>
    </source>
</evidence>
<comment type="subcellular location">
    <subcellularLocation>
        <location evidence="1">Membrane</location>
        <topology evidence="1">Multi-pass membrane protein</topology>
    </subcellularLocation>
</comment>
<dbReference type="InterPro" id="IPR000620">
    <property type="entry name" value="EamA_dom"/>
</dbReference>
<feature type="transmembrane region" description="Helical" evidence="6">
    <location>
        <begin position="133"/>
        <end position="151"/>
    </location>
</feature>
<dbReference type="InterPro" id="IPR050638">
    <property type="entry name" value="AA-Vitamin_Transporters"/>
</dbReference>
<feature type="transmembrane region" description="Helical" evidence="6">
    <location>
        <begin position="253"/>
        <end position="271"/>
    </location>
</feature>
<feature type="domain" description="EamA" evidence="7">
    <location>
        <begin position="160"/>
        <end position="291"/>
    </location>
</feature>
<evidence type="ECO:0000313" key="8">
    <source>
        <dbReference type="EMBL" id="AEI07909.1"/>
    </source>
</evidence>
<dbReference type="InterPro" id="IPR037185">
    <property type="entry name" value="EmrE-like"/>
</dbReference>
<protein>
    <submittedName>
        <fullName evidence="8">Drug/metabolite transporter</fullName>
    </submittedName>
</protein>
<evidence type="ECO:0000256" key="5">
    <source>
        <dbReference type="ARBA" id="ARBA00023136"/>
    </source>
</evidence>
<keyword evidence="9" id="KW-1185">Reference proteome</keyword>
<dbReference type="PANTHER" id="PTHR32322">
    <property type="entry name" value="INNER MEMBRANE TRANSPORTER"/>
    <property type="match status" value="1"/>
</dbReference>
<evidence type="ECO:0000256" key="2">
    <source>
        <dbReference type="ARBA" id="ARBA00007362"/>
    </source>
</evidence>
<dbReference type="KEGG" id="ocg:OCA5_c32330"/>
<name>B6JDE7_AFIC5</name>
<dbReference type="RefSeq" id="WP_012561889.1">
    <property type="nucleotide sequence ID" value="NC_011386.1"/>
</dbReference>
<dbReference type="STRING" id="504832.OCA5_c32330"/>
<evidence type="ECO:0000256" key="4">
    <source>
        <dbReference type="ARBA" id="ARBA00022989"/>
    </source>
</evidence>
<dbReference type="GO" id="GO:0016020">
    <property type="term" value="C:membrane"/>
    <property type="evidence" value="ECO:0007669"/>
    <property type="project" value="UniProtKB-SubCell"/>
</dbReference>
<feature type="transmembrane region" description="Helical" evidence="6">
    <location>
        <begin position="223"/>
        <end position="241"/>
    </location>
</feature>
<dbReference type="HOGENOM" id="CLU_056500_0_1_5"/>
<evidence type="ECO:0000259" key="7">
    <source>
        <dbReference type="Pfam" id="PF00892"/>
    </source>
</evidence>
<evidence type="ECO:0000256" key="6">
    <source>
        <dbReference type="SAM" id="Phobius"/>
    </source>
</evidence>
<feature type="transmembrane region" description="Helical" evidence="6">
    <location>
        <begin position="80"/>
        <end position="99"/>
    </location>
</feature>
<feature type="transmembrane region" description="Helical" evidence="6">
    <location>
        <begin position="277"/>
        <end position="294"/>
    </location>
</feature>
<feature type="transmembrane region" description="Helical" evidence="6">
    <location>
        <begin position="105"/>
        <end position="126"/>
    </location>
</feature>
<dbReference type="Proteomes" id="UP000007730">
    <property type="component" value="Chromosome"/>
</dbReference>
<dbReference type="OrthoDB" id="9784288at2"/>
<evidence type="ECO:0000256" key="3">
    <source>
        <dbReference type="ARBA" id="ARBA00022692"/>
    </source>
</evidence>
<keyword evidence="5 6" id="KW-0472">Membrane</keyword>
<accession>B6JDE7</accession>
<feature type="transmembrane region" description="Helical" evidence="6">
    <location>
        <begin position="47"/>
        <end position="68"/>
    </location>
</feature>
<dbReference type="SUPFAM" id="SSF103481">
    <property type="entry name" value="Multidrug resistance efflux transporter EmrE"/>
    <property type="match status" value="2"/>
</dbReference>
<feature type="transmembrane region" description="Helical" evidence="6">
    <location>
        <begin position="191"/>
        <end position="211"/>
    </location>
</feature>
<reference evidence="8 9" key="1">
    <citation type="journal article" date="2011" name="J. Bacteriol.">
        <title>Complete genome sequences of the chemolithoautotrophic Oligotropha carboxidovorans strains OM4 and OM5.</title>
        <authorList>
            <person name="Volland S."/>
            <person name="Rachinger M."/>
            <person name="Strittmatter A."/>
            <person name="Daniel R."/>
            <person name="Gottschalk G."/>
            <person name="Meyer O."/>
        </authorList>
    </citation>
    <scope>NUCLEOTIDE SEQUENCE [LARGE SCALE GENOMIC DNA]</scope>
    <source>
        <strain evidence="9">ATCC 49405 / DSM 1227 / KCTC 32145 / OM5</strain>
    </source>
</reference>
<proteinExistence type="inferred from homology"/>
<dbReference type="Pfam" id="PF00892">
    <property type="entry name" value="EamA"/>
    <property type="match status" value="2"/>
</dbReference>
<dbReference type="EMBL" id="CP002826">
    <property type="protein sequence ID" value="AEI07909.1"/>
    <property type="molecule type" value="Genomic_DNA"/>
</dbReference>
<keyword evidence="3 6" id="KW-0812">Transmembrane</keyword>